<proteinExistence type="predicted"/>
<dbReference type="AlphaFoldDB" id="A0A0D2DNM4"/>
<name>A0A0D2DNM4_9EURO</name>
<organism evidence="2 3">
    <name type="scientific">Phialophora macrospora</name>
    <dbReference type="NCBI Taxonomy" id="1851006"/>
    <lineage>
        <taxon>Eukaryota</taxon>
        <taxon>Fungi</taxon>
        <taxon>Dikarya</taxon>
        <taxon>Ascomycota</taxon>
        <taxon>Pezizomycotina</taxon>
        <taxon>Eurotiomycetes</taxon>
        <taxon>Chaetothyriomycetidae</taxon>
        <taxon>Chaetothyriales</taxon>
        <taxon>Herpotrichiellaceae</taxon>
        <taxon>Phialophora</taxon>
    </lineage>
</organism>
<protein>
    <recommendedName>
        <fullName evidence="1">Calcineurin-like phosphoesterase domain-containing protein</fullName>
    </recommendedName>
</protein>
<dbReference type="PANTHER" id="PTHR37844:SF2">
    <property type="entry name" value="SER_THR PROTEIN PHOSPHATASE SUPERFAMILY (AFU_ORTHOLOGUE AFUA_1G14840)"/>
    <property type="match status" value="1"/>
</dbReference>
<dbReference type="GO" id="GO:0016787">
    <property type="term" value="F:hydrolase activity"/>
    <property type="evidence" value="ECO:0007669"/>
    <property type="project" value="InterPro"/>
</dbReference>
<keyword evidence="3" id="KW-1185">Reference proteome</keyword>
<evidence type="ECO:0000313" key="2">
    <source>
        <dbReference type="EMBL" id="KIW63867.1"/>
    </source>
</evidence>
<dbReference type="Gene3D" id="3.60.21.10">
    <property type="match status" value="1"/>
</dbReference>
<evidence type="ECO:0000259" key="1">
    <source>
        <dbReference type="Pfam" id="PF00149"/>
    </source>
</evidence>
<sequence length="302" mass="34886">MVNYKAVLKTLNGGFLRFQIMSDLHLEVGNQYKSFQVPVEAPFLILGGDIGRLRDYENYLSFLATQCAQFDTVCLVLGNHEFYGISRSEGLALAYRLEKEERTLGKLKLLHRRRVDVSPSVCILGCTLQSHIRPQNQDEIERRVNDFRQIEDWSVDRHNEEHERDVDWLRTEINLINPGSECAGNTKSILVVTHHAPVRKGSSHPMHEKSPLNDAFSTDLIGDFGRMTGVQWWVFGHTHYTTQWREQGINLISNQRGYVFGPDPSGQHINSIRGNDAWQFIRSCFKRRELHFDPRKCVHVKV</sequence>
<dbReference type="PANTHER" id="PTHR37844">
    <property type="entry name" value="SER/THR PROTEIN PHOSPHATASE SUPERFAMILY (AFU_ORTHOLOGUE AFUA_1G14840)"/>
    <property type="match status" value="1"/>
</dbReference>
<feature type="domain" description="Calcineurin-like phosphoesterase" evidence="1">
    <location>
        <begin position="17"/>
        <end position="239"/>
    </location>
</feature>
<dbReference type="HOGENOM" id="CLU_060372_0_0_1"/>
<dbReference type="EMBL" id="KN846961">
    <property type="protein sequence ID" value="KIW63867.1"/>
    <property type="molecule type" value="Genomic_DNA"/>
</dbReference>
<evidence type="ECO:0000313" key="3">
    <source>
        <dbReference type="Proteomes" id="UP000054266"/>
    </source>
</evidence>
<dbReference type="InterPro" id="IPR029052">
    <property type="entry name" value="Metallo-depent_PP-like"/>
</dbReference>
<reference evidence="2 3" key="1">
    <citation type="submission" date="2015-01" db="EMBL/GenBank/DDBJ databases">
        <title>The Genome Sequence of Capronia semiimmersa CBS27337.</title>
        <authorList>
            <consortium name="The Broad Institute Genomics Platform"/>
            <person name="Cuomo C."/>
            <person name="de Hoog S."/>
            <person name="Gorbushina A."/>
            <person name="Stielow B."/>
            <person name="Teixiera M."/>
            <person name="Abouelleil A."/>
            <person name="Chapman S.B."/>
            <person name="Priest M."/>
            <person name="Young S.K."/>
            <person name="Wortman J."/>
            <person name="Nusbaum C."/>
            <person name="Birren B."/>
        </authorList>
    </citation>
    <scope>NUCLEOTIDE SEQUENCE [LARGE SCALE GENOMIC DNA]</scope>
    <source>
        <strain evidence="2 3">CBS 27337</strain>
    </source>
</reference>
<accession>A0A0D2DNM4</accession>
<dbReference type="SUPFAM" id="SSF56300">
    <property type="entry name" value="Metallo-dependent phosphatases"/>
    <property type="match status" value="1"/>
</dbReference>
<gene>
    <name evidence="2" type="ORF">PV04_08839</name>
</gene>
<dbReference type="Proteomes" id="UP000054266">
    <property type="component" value="Unassembled WGS sequence"/>
</dbReference>
<dbReference type="InterPro" id="IPR004843">
    <property type="entry name" value="Calcineurin-like_PHP"/>
</dbReference>
<dbReference type="Pfam" id="PF00149">
    <property type="entry name" value="Metallophos"/>
    <property type="match status" value="1"/>
</dbReference>